<dbReference type="EMBL" id="CP157483">
    <property type="protein sequence ID" value="XBO42430.1"/>
    <property type="molecule type" value="Genomic_DNA"/>
</dbReference>
<evidence type="ECO:0000256" key="1">
    <source>
        <dbReference type="SAM" id="MobiDB-lite"/>
    </source>
</evidence>
<evidence type="ECO:0000256" key="2">
    <source>
        <dbReference type="SAM" id="Phobius"/>
    </source>
</evidence>
<reference evidence="3" key="1">
    <citation type="submission" date="2024-05" db="EMBL/GenBank/DDBJ databases">
        <authorList>
            <person name="Kim S."/>
            <person name="Heo J."/>
            <person name="Choi H."/>
            <person name="Choi Y."/>
            <person name="Kwon S.-W."/>
            <person name="Kim Y."/>
        </authorList>
    </citation>
    <scope>NUCLEOTIDE SEQUENCE</scope>
    <source>
        <strain evidence="3">KACC 23699</strain>
    </source>
</reference>
<organism evidence="3">
    <name type="scientific">Pedococcus sp. KACC 23699</name>
    <dbReference type="NCBI Taxonomy" id="3149228"/>
    <lineage>
        <taxon>Bacteria</taxon>
        <taxon>Bacillati</taxon>
        <taxon>Actinomycetota</taxon>
        <taxon>Actinomycetes</taxon>
        <taxon>Micrococcales</taxon>
        <taxon>Intrasporangiaceae</taxon>
        <taxon>Pedococcus</taxon>
    </lineage>
</organism>
<protein>
    <submittedName>
        <fullName evidence="3">Uncharacterized protein</fullName>
    </submittedName>
</protein>
<keyword evidence="2" id="KW-0812">Transmembrane</keyword>
<sequence length="77" mass="7803">MSSTPQLTSTARAANAWTGPLQTALAAVAVCVLYWAVGINDSSASATSRGVHLQQVGSTTSGPSGTSAVHFASRQVR</sequence>
<feature type="transmembrane region" description="Helical" evidence="2">
    <location>
        <begin position="20"/>
        <end position="39"/>
    </location>
</feature>
<proteinExistence type="predicted"/>
<feature type="compositionally biased region" description="Low complexity" evidence="1">
    <location>
        <begin position="57"/>
        <end position="67"/>
    </location>
</feature>
<keyword evidence="2" id="KW-0472">Membrane</keyword>
<keyword evidence="2" id="KW-1133">Transmembrane helix</keyword>
<evidence type="ECO:0000313" key="3">
    <source>
        <dbReference type="EMBL" id="XBO42430.1"/>
    </source>
</evidence>
<accession>A0AAU7JQC9</accession>
<dbReference type="AlphaFoldDB" id="A0AAU7JQC9"/>
<dbReference type="RefSeq" id="WP_406829851.1">
    <property type="nucleotide sequence ID" value="NZ_CP157483.1"/>
</dbReference>
<name>A0AAU7JQC9_9MICO</name>
<feature type="region of interest" description="Disordered" evidence="1">
    <location>
        <begin position="48"/>
        <end position="77"/>
    </location>
</feature>
<gene>
    <name evidence="3" type="ORF">ABEG17_12675</name>
</gene>